<sequence length="66" mass="7129">MRDRIEELLAQQVDGAKVECLKITDEPKFLTGGKPLADDLVKAQVVRTGLAEFGLSVERPNGGGTF</sequence>
<evidence type="ECO:0000313" key="2">
    <source>
        <dbReference type="Proteomes" id="UP000294508"/>
    </source>
</evidence>
<organism evidence="1 2">
    <name type="scientific">Kribbella steppae</name>
    <dbReference type="NCBI Taxonomy" id="2512223"/>
    <lineage>
        <taxon>Bacteria</taxon>
        <taxon>Bacillati</taxon>
        <taxon>Actinomycetota</taxon>
        <taxon>Actinomycetes</taxon>
        <taxon>Propionibacteriales</taxon>
        <taxon>Kribbellaceae</taxon>
        <taxon>Kribbella</taxon>
    </lineage>
</organism>
<dbReference type="OrthoDB" id="798764at2"/>
<name>A0A4R2HI20_9ACTN</name>
<dbReference type="AlphaFoldDB" id="A0A4R2HI20"/>
<gene>
    <name evidence="1" type="ORF">EV652_10670</name>
</gene>
<dbReference type="RefSeq" id="WP_132210313.1">
    <property type="nucleotide sequence ID" value="NZ_SLWN01000006.1"/>
</dbReference>
<protein>
    <submittedName>
        <fullName evidence="1">Uncharacterized protein</fullName>
    </submittedName>
</protein>
<dbReference type="EMBL" id="SLWN01000006">
    <property type="protein sequence ID" value="TCO28088.1"/>
    <property type="molecule type" value="Genomic_DNA"/>
</dbReference>
<reference evidence="1 2" key="1">
    <citation type="journal article" date="2015" name="Stand. Genomic Sci.">
        <title>Genomic Encyclopedia of Bacterial and Archaeal Type Strains, Phase III: the genomes of soil and plant-associated and newly described type strains.</title>
        <authorList>
            <person name="Whitman W.B."/>
            <person name="Woyke T."/>
            <person name="Klenk H.P."/>
            <person name="Zhou Y."/>
            <person name="Lilburn T.G."/>
            <person name="Beck B.J."/>
            <person name="De Vos P."/>
            <person name="Vandamme P."/>
            <person name="Eisen J.A."/>
            <person name="Garrity G."/>
            <person name="Hugenholtz P."/>
            <person name="Kyrpides N.C."/>
        </authorList>
    </citation>
    <scope>NUCLEOTIDE SEQUENCE [LARGE SCALE GENOMIC DNA]</scope>
    <source>
        <strain evidence="1 2">VKM Ac-2572</strain>
    </source>
</reference>
<keyword evidence="2" id="KW-1185">Reference proteome</keyword>
<evidence type="ECO:0000313" key="1">
    <source>
        <dbReference type="EMBL" id="TCO28088.1"/>
    </source>
</evidence>
<proteinExistence type="predicted"/>
<accession>A0A4R2HI20</accession>
<dbReference type="Proteomes" id="UP000294508">
    <property type="component" value="Unassembled WGS sequence"/>
</dbReference>
<comment type="caution">
    <text evidence="1">The sequence shown here is derived from an EMBL/GenBank/DDBJ whole genome shotgun (WGS) entry which is preliminary data.</text>
</comment>